<sequence>MVSLNRSFLYGIGITSLTWIICLYLYSQLNQLAQSEKLEKHYTHLPRINKEIVNNNVIDIDDKSKSKESNNYKNEWYKKYKNSEQNIKKLQPVFKTNSKLSKDEKDLTELGLVANLQEKEIKDEGYKIHAYNVLVSNRLSLHRKIPDTRNKLCGSVEYPLKLPNASIIICFYNEHFNTLLRSIHSIIDRTPSELLHDIILIDDYSDIKVLHLEIKNYIDKNFVDGKVKLFKTEKREGLIRARVFGAKKAQGETLIFLDSHIEVNKDWIQPLLGRIKENRTNVVVPVIDVINPDTFAYTSSPLVRGGFNWGLHFKWENLPKGTLSKGEDFVKPIKSPTMAGGLFAINRQYFIYLGEYDSGMNIWGGENLEISFRIWMCGGNLEMLPCSRVGHVFRQRRPYGSPDGQDTMLHNSLRVAHVWMDEYKEYFLSQRKEVEKVKYGDISSRLQLRKELGCKSFDWYIKNVYPEIVLPSDDDNRLKNKWAALEQDDYQPWHTRKRNYVNQYQIKLTNSSLCLTSEKDYKAKGGLLTLKPCMRYKSQMWYETDRNELVLSQLLCLQSRHPKPFLYKCHEMGGDQEWKHKGESGSPIYNMAAGTCLGVEEVKVAAEVVMTLCADPTYNKWDLVET</sequence>
<keyword evidence="10" id="KW-0464">Manganese</keyword>
<keyword evidence="5" id="KW-0735">Signal-anchor</keyword>
<dbReference type="InterPro" id="IPR045885">
    <property type="entry name" value="GalNAc-T"/>
</dbReference>
<dbReference type="Gene3D" id="2.80.10.50">
    <property type="match status" value="1"/>
</dbReference>
<keyword evidence="10" id="KW-0328">Glycosyltransferase</keyword>
<evidence type="ECO:0000256" key="3">
    <source>
        <dbReference type="ARBA" id="ARBA00022692"/>
    </source>
</evidence>
<dbReference type="Pfam" id="PF00535">
    <property type="entry name" value="Glycos_transf_2"/>
    <property type="match status" value="1"/>
</dbReference>
<feature type="transmembrane region" description="Helical" evidence="10">
    <location>
        <begin position="7"/>
        <end position="26"/>
    </location>
</feature>
<dbReference type="GeneID" id="108563512"/>
<comment type="similarity">
    <text evidence="2 10">Belongs to the glycosyltransferase 2 family. GalNAc-T subfamily.</text>
</comment>
<evidence type="ECO:0000259" key="11">
    <source>
        <dbReference type="SMART" id="SM00458"/>
    </source>
</evidence>
<dbReference type="SMART" id="SM00458">
    <property type="entry name" value="RICIN"/>
    <property type="match status" value="1"/>
</dbReference>
<keyword evidence="10" id="KW-0808">Transferase</keyword>
<keyword evidence="6 10" id="KW-1133">Transmembrane helix</keyword>
<evidence type="ECO:0000256" key="10">
    <source>
        <dbReference type="RuleBase" id="RU361242"/>
    </source>
</evidence>
<dbReference type="PANTHER" id="PTHR11675">
    <property type="entry name" value="N-ACETYLGALACTOSAMINYLTRANSFERASE"/>
    <property type="match status" value="1"/>
</dbReference>
<evidence type="ECO:0000256" key="1">
    <source>
        <dbReference type="ARBA" id="ARBA00004323"/>
    </source>
</evidence>
<accession>A0ABM1MSZ2</accession>
<organism evidence="12 13">
    <name type="scientific">Nicrophorus vespilloides</name>
    <name type="common">Boreal carrion beetle</name>
    <dbReference type="NCBI Taxonomy" id="110193"/>
    <lineage>
        <taxon>Eukaryota</taxon>
        <taxon>Metazoa</taxon>
        <taxon>Ecdysozoa</taxon>
        <taxon>Arthropoda</taxon>
        <taxon>Hexapoda</taxon>
        <taxon>Insecta</taxon>
        <taxon>Pterygota</taxon>
        <taxon>Neoptera</taxon>
        <taxon>Endopterygota</taxon>
        <taxon>Coleoptera</taxon>
        <taxon>Polyphaga</taxon>
        <taxon>Staphyliniformia</taxon>
        <taxon>Silphidae</taxon>
        <taxon>Nicrophorinae</taxon>
        <taxon>Nicrophorus</taxon>
    </lineage>
</organism>
<name>A0ABM1MSZ2_NICVS</name>
<comment type="subcellular location">
    <subcellularLocation>
        <location evidence="1 10">Golgi apparatus membrane</location>
        <topology evidence="1 10">Single-pass type II membrane protein</topology>
    </subcellularLocation>
</comment>
<comment type="pathway">
    <text evidence="10">Protein modification; protein glycosylation.</text>
</comment>
<dbReference type="CDD" id="cd02510">
    <property type="entry name" value="pp-GalNAc-T"/>
    <property type="match status" value="1"/>
</dbReference>
<evidence type="ECO:0000256" key="4">
    <source>
        <dbReference type="ARBA" id="ARBA00022734"/>
    </source>
</evidence>
<feature type="domain" description="Ricin B lectin" evidence="11">
    <location>
        <begin position="502"/>
        <end position="624"/>
    </location>
</feature>
<dbReference type="CDD" id="cd23440">
    <property type="entry name" value="beta-trefoil_Ricin_GALNT11"/>
    <property type="match status" value="1"/>
</dbReference>
<keyword evidence="3 10" id="KW-0812">Transmembrane</keyword>
<evidence type="ECO:0000256" key="5">
    <source>
        <dbReference type="ARBA" id="ARBA00022968"/>
    </source>
</evidence>
<dbReference type="SUPFAM" id="SSF53448">
    <property type="entry name" value="Nucleotide-diphospho-sugar transferases"/>
    <property type="match status" value="1"/>
</dbReference>
<keyword evidence="4 10" id="KW-0430">Lectin</keyword>
<keyword evidence="8 10" id="KW-0472">Membrane</keyword>
<keyword evidence="7 10" id="KW-0333">Golgi apparatus</keyword>
<dbReference type="SUPFAM" id="SSF50370">
    <property type="entry name" value="Ricin B-like lectins"/>
    <property type="match status" value="1"/>
</dbReference>
<dbReference type="PROSITE" id="PS50231">
    <property type="entry name" value="RICIN_B_LECTIN"/>
    <property type="match status" value="1"/>
</dbReference>
<evidence type="ECO:0000313" key="13">
    <source>
        <dbReference type="RefSeq" id="XP_017777692.1"/>
    </source>
</evidence>
<proteinExistence type="inferred from homology"/>
<dbReference type="InterPro" id="IPR029044">
    <property type="entry name" value="Nucleotide-diphossugar_trans"/>
</dbReference>
<dbReference type="InterPro" id="IPR035992">
    <property type="entry name" value="Ricin_B-like_lectins"/>
</dbReference>
<protein>
    <recommendedName>
        <fullName evidence="10">Polypeptide N-acetylgalactosaminyltransferase</fullName>
        <ecNumber evidence="10">2.4.1.-</ecNumber>
    </recommendedName>
    <alternativeName>
        <fullName evidence="10">Protein-UDP acetylgalactosaminyltransferase</fullName>
    </alternativeName>
</protein>
<evidence type="ECO:0000256" key="6">
    <source>
        <dbReference type="ARBA" id="ARBA00022989"/>
    </source>
</evidence>
<dbReference type="PANTHER" id="PTHR11675:SF63">
    <property type="entry name" value="POLYPEPTIDE N-ACETYLGALACTOSAMINYLTRANSFERASE"/>
    <property type="match status" value="1"/>
</dbReference>
<dbReference type="Pfam" id="PF00652">
    <property type="entry name" value="Ricin_B_lectin"/>
    <property type="match status" value="1"/>
</dbReference>
<dbReference type="InterPro" id="IPR001173">
    <property type="entry name" value="Glyco_trans_2-like"/>
</dbReference>
<dbReference type="InterPro" id="IPR000772">
    <property type="entry name" value="Ricin_B_lectin"/>
</dbReference>
<dbReference type="EC" id="2.4.1.-" evidence="10"/>
<keyword evidence="12" id="KW-1185">Reference proteome</keyword>
<evidence type="ECO:0000256" key="9">
    <source>
        <dbReference type="ARBA" id="ARBA00023157"/>
    </source>
</evidence>
<evidence type="ECO:0000256" key="8">
    <source>
        <dbReference type="ARBA" id="ARBA00023136"/>
    </source>
</evidence>
<dbReference type="Proteomes" id="UP000695000">
    <property type="component" value="Unplaced"/>
</dbReference>
<comment type="cofactor">
    <cofactor evidence="10">
        <name>Mn(2+)</name>
        <dbReference type="ChEBI" id="CHEBI:29035"/>
    </cofactor>
</comment>
<dbReference type="RefSeq" id="XP_017777692.1">
    <property type="nucleotide sequence ID" value="XM_017922203.1"/>
</dbReference>
<keyword evidence="9 10" id="KW-1015">Disulfide bond</keyword>
<gene>
    <name evidence="13" type="primary">LOC108563512</name>
</gene>
<evidence type="ECO:0000313" key="12">
    <source>
        <dbReference type="Proteomes" id="UP000695000"/>
    </source>
</evidence>
<evidence type="ECO:0000256" key="7">
    <source>
        <dbReference type="ARBA" id="ARBA00023034"/>
    </source>
</evidence>
<reference evidence="13" key="1">
    <citation type="submission" date="2025-08" db="UniProtKB">
        <authorList>
            <consortium name="RefSeq"/>
        </authorList>
    </citation>
    <scope>IDENTIFICATION</scope>
    <source>
        <tissue evidence="13">Whole Larva</tissue>
    </source>
</reference>
<dbReference type="Gene3D" id="3.90.550.10">
    <property type="entry name" value="Spore Coat Polysaccharide Biosynthesis Protein SpsA, Chain A"/>
    <property type="match status" value="1"/>
</dbReference>
<evidence type="ECO:0000256" key="2">
    <source>
        <dbReference type="ARBA" id="ARBA00005680"/>
    </source>
</evidence>